<sequence length="230" mass="25975">MDNTSEGKMIKRIVFFSFIFLLIAIGDVFASDITVRIKQTIDHKGFSLRDHYSFFSGEGIEYDLTKVIATVSSFTWDNDKRHKFAFNVERELNLDLDVDEIVSEVPAIPTTAICVALEVCPKDEQVGVPKPRRLLTKLDAFMFDFEEPSKPSAITLIVRMNEEGLVDMEAKLTGLGPLVNIYPAFAKLRPEKDLELLSKHNAIIVTRHAAATSSSTFNQAWEEILNYRGK</sequence>
<dbReference type="EMBL" id="CP008743">
    <property type="protein sequence ID" value="ARN84482.1"/>
    <property type="molecule type" value="Genomic_DNA"/>
</dbReference>
<reference evidence="1 2" key="1">
    <citation type="submission" date="2014-06" db="EMBL/GenBank/DDBJ databases">
        <title>The genome of the endonuclear symbiont Nucleicultrix amoebiphila.</title>
        <authorList>
            <person name="Schulz F."/>
            <person name="Horn M."/>
        </authorList>
    </citation>
    <scope>NUCLEOTIDE SEQUENCE [LARGE SCALE GENOMIC DNA]</scope>
    <source>
        <strain evidence="1 2">FS5</strain>
    </source>
</reference>
<gene>
    <name evidence="1" type="ORF">GQ61_03135</name>
</gene>
<protein>
    <submittedName>
        <fullName evidence="1">Uncharacterized protein</fullName>
    </submittedName>
</protein>
<proteinExistence type="predicted"/>
<name>A0A1W6N3S8_9PROT</name>
<evidence type="ECO:0000313" key="1">
    <source>
        <dbReference type="EMBL" id="ARN84482.1"/>
    </source>
</evidence>
<dbReference type="KEGG" id="naf:GQ61_03135"/>
<accession>A0A1W6N3S8</accession>
<evidence type="ECO:0000313" key="2">
    <source>
        <dbReference type="Proteomes" id="UP000237351"/>
    </source>
</evidence>
<dbReference type="AlphaFoldDB" id="A0A1W6N3S8"/>
<keyword evidence="2" id="KW-1185">Reference proteome</keyword>
<dbReference type="Proteomes" id="UP000237351">
    <property type="component" value="Chromosome"/>
</dbReference>
<organism evidence="1 2">
    <name type="scientific">Candidatus Nucleicultrix amoebiphila FS5</name>
    <dbReference type="NCBI Taxonomy" id="1414854"/>
    <lineage>
        <taxon>Bacteria</taxon>
        <taxon>Pseudomonadati</taxon>
        <taxon>Pseudomonadota</taxon>
        <taxon>Alphaproteobacteria</taxon>
        <taxon>Holosporales</taxon>
        <taxon>Candidatus Nucleicultricaceae</taxon>
        <taxon>Candidatus Nucleicultrix</taxon>
    </lineage>
</organism>